<evidence type="ECO:0000256" key="4">
    <source>
        <dbReference type="ARBA" id="ARBA00045534"/>
    </source>
</evidence>
<reference evidence="7 8" key="1">
    <citation type="submission" date="2021-03" db="EMBL/GenBank/DDBJ databases">
        <authorList>
            <person name="King G.J."/>
            <person name="Bancroft I."/>
            <person name="Baten A."/>
            <person name="Bloomfield J."/>
            <person name="Borpatragohain P."/>
            <person name="He Z."/>
            <person name="Irish N."/>
            <person name="Irwin J."/>
            <person name="Liu K."/>
            <person name="Mauleon R.P."/>
            <person name="Moore J."/>
            <person name="Morris R."/>
            <person name="Ostergaard L."/>
            <person name="Wang B."/>
            <person name="Wells R."/>
        </authorList>
    </citation>
    <scope>NUCLEOTIDE SEQUENCE [LARGE SCALE GENOMIC DNA]</scope>
    <source>
        <strain evidence="7">R-o-18</strain>
        <tissue evidence="7">Leaf</tissue>
    </source>
</reference>
<dbReference type="Gene3D" id="1.20.5.190">
    <property type="match status" value="1"/>
</dbReference>
<dbReference type="PANTHER" id="PTHR32295:SF41">
    <property type="entry name" value="PROTEIN IQ-DOMAIN 11"/>
    <property type="match status" value="1"/>
</dbReference>
<name>A0ABQ7NC01_BRACM</name>
<sequence length="523" mass="59245">MGKKKGLFTILKRIFISESHSDKKEKRRRWIFWKVKVNKRLPSITAPPENGTRHEEHKEESVADVDEASYVSCSPQLDSIEKLETADLVAQYQMFLNKEEEVLAATRIQTAFRGYLARKALRALKGIVKLQAYIRGRAVRRQAMTTLKCLQSVVNIQSQVDTNGQKRWDDSLLTKEEAKAVVMSKREASLRRERTKEYAVTHRKSAESYQKRDRNTKWKYWLDEWVDTQRTKSKELEDLDLSLKPKPKDETMNKTPRNSSPRRLASFNNNHRRQVSISEEEEQNPGGAVTVVTPTYMVATESAKAKSRSLMSSPRIRSRSFDTQLESYSPYKNKMCLTSSVMSEAPNKVRAQARLKRHRFEQGVKEGMSLVDYDDSSSDDDVLPAAEHKAALPQPPQQKPSPSKSRRTLNEKEESEGLPQLPDALLLLESPTLTHASGGGDHASVVAAAMRKRELNGNSSSLPRRPKVPRGALPHSKNIPDTSGNLLVPPQLKGRSNVATEDMSRLFVKKRQESSKATSPNQD</sequence>
<feature type="compositionally biased region" description="Basic and acidic residues" evidence="5">
    <location>
        <begin position="238"/>
        <end position="252"/>
    </location>
</feature>
<dbReference type="InterPro" id="IPR027417">
    <property type="entry name" value="P-loop_NTPase"/>
</dbReference>
<evidence type="ECO:0000313" key="7">
    <source>
        <dbReference type="EMBL" id="KAG5408412.1"/>
    </source>
</evidence>
<comment type="subunit">
    <text evidence="3">Binds to multiple calmodulin (CaM) in the presence of Ca(2+) and CaM-like proteins.</text>
</comment>
<feature type="region of interest" description="Disordered" evidence="5">
    <location>
        <begin position="454"/>
        <end position="523"/>
    </location>
</feature>
<feature type="region of interest" description="Disordered" evidence="5">
    <location>
        <begin position="388"/>
        <end position="421"/>
    </location>
</feature>
<gene>
    <name evidence="7" type="primary">A02p005480.1_BraROA</name>
    <name evidence="7" type="ORF">IGI04_004731</name>
</gene>
<evidence type="ECO:0000256" key="5">
    <source>
        <dbReference type="SAM" id="MobiDB-lite"/>
    </source>
</evidence>
<dbReference type="PANTHER" id="PTHR32295">
    <property type="entry name" value="IQ-DOMAIN 5-RELATED"/>
    <property type="match status" value="1"/>
</dbReference>
<organism evidence="7 8">
    <name type="scientific">Brassica rapa subsp. trilocularis</name>
    <dbReference type="NCBI Taxonomy" id="1813537"/>
    <lineage>
        <taxon>Eukaryota</taxon>
        <taxon>Viridiplantae</taxon>
        <taxon>Streptophyta</taxon>
        <taxon>Embryophyta</taxon>
        <taxon>Tracheophyta</taxon>
        <taxon>Spermatophyta</taxon>
        <taxon>Magnoliopsida</taxon>
        <taxon>eudicotyledons</taxon>
        <taxon>Gunneridae</taxon>
        <taxon>Pentapetalae</taxon>
        <taxon>rosids</taxon>
        <taxon>malvids</taxon>
        <taxon>Brassicales</taxon>
        <taxon>Brassicaceae</taxon>
        <taxon>Brassiceae</taxon>
        <taxon>Brassica</taxon>
    </lineage>
</organism>
<dbReference type="CDD" id="cd23767">
    <property type="entry name" value="IQCD"/>
    <property type="match status" value="1"/>
</dbReference>
<dbReference type="Pfam" id="PF00612">
    <property type="entry name" value="IQ"/>
    <property type="match status" value="2"/>
</dbReference>
<dbReference type="Pfam" id="PF13178">
    <property type="entry name" value="DUF4005"/>
    <property type="match status" value="1"/>
</dbReference>
<dbReference type="SMART" id="SM00015">
    <property type="entry name" value="IQ"/>
    <property type="match status" value="2"/>
</dbReference>
<evidence type="ECO:0000256" key="1">
    <source>
        <dbReference type="ARBA" id="ARBA00022860"/>
    </source>
</evidence>
<keyword evidence="1" id="KW-0112">Calmodulin-binding</keyword>
<feature type="region of interest" description="Disordered" evidence="5">
    <location>
        <begin position="238"/>
        <end position="286"/>
    </location>
</feature>
<keyword evidence="8" id="KW-1185">Reference proteome</keyword>
<comment type="similarity">
    <text evidence="2">Belongs to the IQD family.</text>
</comment>
<feature type="domain" description="DUF4005" evidence="6">
    <location>
        <begin position="253"/>
        <end position="340"/>
    </location>
</feature>
<evidence type="ECO:0000256" key="3">
    <source>
        <dbReference type="ARBA" id="ARBA00024378"/>
    </source>
</evidence>
<accession>A0ABQ7NC01</accession>
<dbReference type="InterPro" id="IPR000048">
    <property type="entry name" value="IQ_motif_EF-hand-BS"/>
</dbReference>
<dbReference type="PROSITE" id="PS50096">
    <property type="entry name" value="IQ"/>
    <property type="match status" value="2"/>
</dbReference>
<feature type="compositionally biased region" description="Polar residues" evidence="5">
    <location>
        <begin position="253"/>
        <end position="269"/>
    </location>
</feature>
<dbReference type="EMBL" id="JADBGQ010000002">
    <property type="protein sequence ID" value="KAG5408412.1"/>
    <property type="molecule type" value="Genomic_DNA"/>
</dbReference>
<dbReference type="InterPro" id="IPR025064">
    <property type="entry name" value="DUF4005"/>
</dbReference>
<evidence type="ECO:0000256" key="2">
    <source>
        <dbReference type="ARBA" id="ARBA00024341"/>
    </source>
</evidence>
<comment type="function">
    <text evidence="4">May be involved in cooperative interactions with calmodulins or calmodulin-like proteins. Recruits calmodulin proteins to microtubules, thus being a potential scaffold in cellular signaling and trafficking. May associate with nucleic acids and regulate gene expression at the transcriptional or post-transcriptional level.</text>
</comment>
<dbReference type="Proteomes" id="UP000823674">
    <property type="component" value="Chromosome A02"/>
</dbReference>
<protein>
    <recommendedName>
        <fullName evidence="6">DUF4005 domain-containing protein</fullName>
    </recommendedName>
</protein>
<evidence type="ECO:0000313" key="8">
    <source>
        <dbReference type="Proteomes" id="UP000823674"/>
    </source>
</evidence>
<evidence type="ECO:0000259" key="6">
    <source>
        <dbReference type="Pfam" id="PF13178"/>
    </source>
</evidence>
<dbReference type="SUPFAM" id="SSF52540">
    <property type="entry name" value="P-loop containing nucleoside triphosphate hydrolases"/>
    <property type="match status" value="1"/>
</dbReference>
<comment type="caution">
    <text evidence="7">The sequence shown here is derived from an EMBL/GenBank/DDBJ whole genome shotgun (WGS) entry which is preliminary data.</text>
</comment>
<proteinExistence type="inferred from homology"/>